<dbReference type="AlphaFoldDB" id="A0A371GWE8"/>
<gene>
    <name evidence="2" type="ORF">CR513_22747</name>
</gene>
<evidence type="ECO:0000259" key="1">
    <source>
        <dbReference type="Pfam" id="PF17921"/>
    </source>
</evidence>
<dbReference type="InterPro" id="IPR041588">
    <property type="entry name" value="Integrase_H2C2"/>
</dbReference>
<dbReference type="Proteomes" id="UP000257109">
    <property type="component" value="Unassembled WGS sequence"/>
</dbReference>
<reference evidence="2" key="1">
    <citation type="submission" date="2018-05" db="EMBL/GenBank/DDBJ databases">
        <title>Draft genome of Mucuna pruriens seed.</title>
        <authorList>
            <person name="Nnadi N.E."/>
            <person name="Vos R."/>
            <person name="Hasami M.H."/>
            <person name="Devisetty U.K."/>
            <person name="Aguiy J.C."/>
        </authorList>
    </citation>
    <scope>NUCLEOTIDE SEQUENCE [LARGE SCALE GENOMIC DNA]</scope>
    <source>
        <strain evidence="2">JCA_2017</strain>
    </source>
</reference>
<dbReference type="EMBL" id="QJKJ01004271">
    <property type="protein sequence ID" value="RDX94829.1"/>
    <property type="molecule type" value="Genomic_DNA"/>
</dbReference>
<name>A0A371GWE8_MUCPR</name>
<protein>
    <recommendedName>
        <fullName evidence="1">Integrase zinc-binding domain-containing protein</fullName>
    </recommendedName>
</protein>
<dbReference type="Pfam" id="PF17921">
    <property type="entry name" value="Integrase_H2C2"/>
    <property type="match status" value="1"/>
</dbReference>
<evidence type="ECO:0000313" key="3">
    <source>
        <dbReference type="Proteomes" id="UP000257109"/>
    </source>
</evidence>
<dbReference type="Gene3D" id="1.10.340.70">
    <property type="match status" value="1"/>
</dbReference>
<feature type="domain" description="Integrase zinc-binding" evidence="1">
    <location>
        <begin position="35"/>
        <end position="87"/>
    </location>
</feature>
<dbReference type="OrthoDB" id="1739170at2759"/>
<keyword evidence="3" id="KW-1185">Reference proteome</keyword>
<feature type="non-terminal residue" evidence="2">
    <location>
        <position position="1"/>
    </location>
</feature>
<proteinExistence type="predicted"/>
<organism evidence="2 3">
    <name type="scientific">Mucuna pruriens</name>
    <name type="common">Velvet bean</name>
    <name type="synonym">Dolichos pruriens</name>
    <dbReference type="NCBI Taxonomy" id="157652"/>
    <lineage>
        <taxon>Eukaryota</taxon>
        <taxon>Viridiplantae</taxon>
        <taxon>Streptophyta</taxon>
        <taxon>Embryophyta</taxon>
        <taxon>Tracheophyta</taxon>
        <taxon>Spermatophyta</taxon>
        <taxon>Magnoliopsida</taxon>
        <taxon>eudicotyledons</taxon>
        <taxon>Gunneridae</taxon>
        <taxon>Pentapetalae</taxon>
        <taxon>rosids</taxon>
        <taxon>fabids</taxon>
        <taxon>Fabales</taxon>
        <taxon>Fabaceae</taxon>
        <taxon>Papilionoideae</taxon>
        <taxon>50 kb inversion clade</taxon>
        <taxon>NPAAA clade</taxon>
        <taxon>indigoferoid/millettioid clade</taxon>
        <taxon>Phaseoleae</taxon>
        <taxon>Mucuna</taxon>
    </lineage>
</organism>
<evidence type="ECO:0000313" key="2">
    <source>
        <dbReference type="EMBL" id="RDX94829.1"/>
    </source>
</evidence>
<accession>A0A371GWE8</accession>
<comment type="caution">
    <text evidence="2">The sequence shown here is derived from an EMBL/GenBank/DDBJ whole genome shotgun (WGS) entry which is preliminary data.</text>
</comment>
<sequence>MVAFHTVDYQMADSDMATDIHLLLQHSLAGQIRCIPESEIKSVLHFCHSMIEGGHYGSIRMARKVLDCGLYKPSIFRDVHKFVSTCE</sequence>